<dbReference type="Pfam" id="PF22486">
    <property type="entry name" value="MATH_2"/>
    <property type="match status" value="1"/>
</dbReference>
<dbReference type="AlphaFoldDB" id="A0AAW1Q7N4"/>
<keyword evidence="1" id="KW-0175">Coiled coil</keyword>
<evidence type="ECO:0000256" key="1">
    <source>
        <dbReference type="ARBA" id="ARBA00023054"/>
    </source>
</evidence>
<evidence type="ECO:0000313" key="4">
    <source>
        <dbReference type="Proteomes" id="UP001489004"/>
    </source>
</evidence>
<dbReference type="CDD" id="cd00121">
    <property type="entry name" value="MATH"/>
    <property type="match status" value="1"/>
</dbReference>
<feature type="domain" description="MATH" evidence="2">
    <location>
        <begin position="9"/>
        <end position="133"/>
    </location>
</feature>
<name>A0AAW1Q7N4_9CHLO</name>
<dbReference type="PROSITE" id="PS50144">
    <property type="entry name" value="MATH"/>
    <property type="match status" value="1"/>
</dbReference>
<dbReference type="EMBL" id="JALJOR010000005">
    <property type="protein sequence ID" value="KAK9816988.1"/>
    <property type="molecule type" value="Genomic_DNA"/>
</dbReference>
<dbReference type="PANTHER" id="PTHR46236">
    <property type="entry name" value="TRAF-LIKE SUPERFAMILY PROTEIN"/>
    <property type="match status" value="1"/>
</dbReference>
<accession>A0AAW1Q7N4</accession>
<evidence type="ECO:0000313" key="3">
    <source>
        <dbReference type="EMBL" id="KAK9816988.1"/>
    </source>
</evidence>
<dbReference type="Proteomes" id="UP001489004">
    <property type="component" value="Unassembled WGS sequence"/>
</dbReference>
<dbReference type="InterPro" id="IPR050804">
    <property type="entry name" value="MCC"/>
</dbReference>
<dbReference type="InterPro" id="IPR002083">
    <property type="entry name" value="MATH/TRAF_dom"/>
</dbReference>
<comment type="caution">
    <text evidence="3">The sequence shown here is derived from an EMBL/GenBank/DDBJ whole genome shotgun (WGS) entry which is preliminary data.</text>
</comment>
<dbReference type="Gene3D" id="2.60.210.10">
    <property type="entry name" value="Apoptosis, Tumor Necrosis Factor Receptor Associated Protein 2, Chain A"/>
    <property type="match status" value="1"/>
</dbReference>
<gene>
    <name evidence="3" type="ORF">WJX72_007906</name>
</gene>
<dbReference type="PANTHER" id="PTHR46236:SF35">
    <property type="entry name" value="MATH DOMAIN-CONTAINING PROTEIN"/>
    <property type="match status" value="1"/>
</dbReference>
<dbReference type="SUPFAM" id="SSF49599">
    <property type="entry name" value="TRAF domain-like"/>
    <property type="match status" value="1"/>
</dbReference>
<keyword evidence="4" id="KW-1185">Reference proteome</keyword>
<reference evidence="3 4" key="1">
    <citation type="journal article" date="2024" name="Nat. Commun.">
        <title>Phylogenomics reveals the evolutionary origins of lichenization in chlorophyte algae.</title>
        <authorList>
            <person name="Puginier C."/>
            <person name="Libourel C."/>
            <person name="Otte J."/>
            <person name="Skaloud P."/>
            <person name="Haon M."/>
            <person name="Grisel S."/>
            <person name="Petersen M."/>
            <person name="Berrin J.G."/>
            <person name="Delaux P.M."/>
            <person name="Dal Grande F."/>
            <person name="Keller J."/>
        </authorList>
    </citation>
    <scope>NUCLEOTIDE SEQUENCE [LARGE SCALE GENOMIC DNA]</scope>
    <source>
        <strain evidence="3 4">SAG 2043</strain>
    </source>
</reference>
<dbReference type="InterPro" id="IPR008974">
    <property type="entry name" value="TRAF-like"/>
</dbReference>
<evidence type="ECO:0000259" key="2">
    <source>
        <dbReference type="PROSITE" id="PS50144"/>
    </source>
</evidence>
<organism evidence="3 4">
    <name type="scientific">[Myrmecia] bisecta</name>
    <dbReference type="NCBI Taxonomy" id="41462"/>
    <lineage>
        <taxon>Eukaryota</taxon>
        <taxon>Viridiplantae</taxon>
        <taxon>Chlorophyta</taxon>
        <taxon>core chlorophytes</taxon>
        <taxon>Trebouxiophyceae</taxon>
        <taxon>Trebouxiales</taxon>
        <taxon>Trebouxiaceae</taxon>
        <taxon>Myrmecia</taxon>
    </lineage>
</organism>
<sequence length="145" mass="16497">MLKATLPKQALLVWKLATTYDLPEMQQQVKEHAIIPGSEQTWSVLLYPRGDGSCRNSHISIYLKCSRWQLTEEVHYSFSLHYPRECDKTIRIESSMAFEHDKPAWGFAEFAPLADLAPNGFLLNDTLHIKCVGMCQVVKSSRVSA</sequence>
<protein>
    <recommendedName>
        <fullName evidence="2">MATH domain-containing protein</fullName>
    </recommendedName>
</protein>
<proteinExistence type="predicted"/>